<accession>A0A645CDV6</accession>
<dbReference type="AlphaFoldDB" id="A0A645CDV6"/>
<protein>
    <submittedName>
        <fullName evidence="1">Uncharacterized protein</fullName>
    </submittedName>
</protein>
<organism evidence="1">
    <name type="scientific">bioreactor metagenome</name>
    <dbReference type="NCBI Taxonomy" id="1076179"/>
    <lineage>
        <taxon>unclassified sequences</taxon>
        <taxon>metagenomes</taxon>
        <taxon>ecological metagenomes</taxon>
    </lineage>
</organism>
<sequence>MMERAELMRHAVANAEERVGKRHACHGCGIRHLFAGDGIVRPVVISAGEIFKDHFERTQRRAVGIIRCEHGGVGFQIVGDRVDAAGRREALRRVHHHVRVHNRHIRHEFIVCQRVFYPGGFVRNDRERRDFAARARRGRNRDKVRFFAHFGEGIDTLADVRKAHRHIHEVRFGMLIEYPHDLRRVHRGAAAEGDDHVRLEGCHLFRAFARAGKGGVGQDVEERLMRKPHLVELVRHRAGVAVFIEERVGHEEGALFAEGIFEFAECHRQAASLEIDFIGRAVPEHILSPLGNGFDV</sequence>
<gene>
    <name evidence="1" type="ORF">SDC9_122069</name>
</gene>
<comment type="caution">
    <text evidence="1">The sequence shown here is derived from an EMBL/GenBank/DDBJ whole genome shotgun (WGS) entry which is preliminary data.</text>
</comment>
<proteinExistence type="predicted"/>
<reference evidence="1" key="1">
    <citation type="submission" date="2019-08" db="EMBL/GenBank/DDBJ databases">
        <authorList>
            <person name="Kucharzyk K."/>
            <person name="Murdoch R.W."/>
            <person name="Higgins S."/>
            <person name="Loffler F."/>
        </authorList>
    </citation>
    <scope>NUCLEOTIDE SEQUENCE</scope>
</reference>
<evidence type="ECO:0000313" key="1">
    <source>
        <dbReference type="EMBL" id="MPM75078.1"/>
    </source>
</evidence>
<name>A0A645CDV6_9ZZZZ</name>
<dbReference type="EMBL" id="VSSQ01026390">
    <property type="protein sequence ID" value="MPM75078.1"/>
    <property type="molecule type" value="Genomic_DNA"/>
</dbReference>